<keyword evidence="7" id="KW-1133">Transmembrane helix</keyword>
<dbReference type="Gene3D" id="1.10.287.950">
    <property type="entry name" value="Methyl-accepting chemotaxis protein"/>
    <property type="match status" value="1"/>
</dbReference>
<evidence type="ECO:0000256" key="6">
    <source>
        <dbReference type="SAM" id="MobiDB-lite"/>
    </source>
</evidence>
<evidence type="ECO:0000313" key="10">
    <source>
        <dbReference type="EMBL" id="BAO30747.1"/>
    </source>
</evidence>
<dbReference type="AlphaFoldDB" id="W0SIN3"/>
<evidence type="ECO:0000256" key="4">
    <source>
        <dbReference type="PROSITE-ProRule" id="PRU00284"/>
    </source>
</evidence>
<dbReference type="STRING" id="1223802.SUTH_02968"/>
<keyword evidence="5" id="KW-0175">Coiled coil</keyword>
<dbReference type="PROSITE" id="PS50111">
    <property type="entry name" value="CHEMOTAXIS_TRANSDUC_2"/>
    <property type="match status" value="1"/>
</dbReference>
<keyword evidence="2 4" id="KW-0807">Transducer</keyword>
<name>W0SIN3_9PROT</name>
<feature type="compositionally biased region" description="Low complexity" evidence="6">
    <location>
        <begin position="288"/>
        <end position="297"/>
    </location>
</feature>
<dbReference type="GO" id="GO:0004888">
    <property type="term" value="F:transmembrane signaling receptor activity"/>
    <property type="evidence" value="ECO:0007669"/>
    <property type="project" value="InterPro"/>
</dbReference>
<feature type="transmembrane region" description="Helical" evidence="7">
    <location>
        <begin position="186"/>
        <end position="208"/>
    </location>
</feature>
<dbReference type="SUPFAM" id="SSF58104">
    <property type="entry name" value="Methyl-accepting chemotaxis protein (MCP) signaling domain"/>
    <property type="match status" value="1"/>
</dbReference>
<feature type="transmembrane region" description="Helical" evidence="7">
    <location>
        <begin position="7"/>
        <end position="26"/>
    </location>
</feature>
<dbReference type="SMART" id="SM00304">
    <property type="entry name" value="HAMP"/>
    <property type="match status" value="2"/>
</dbReference>
<dbReference type="PROSITE" id="PS50885">
    <property type="entry name" value="HAMP"/>
    <property type="match status" value="1"/>
</dbReference>
<dbReference type="PANTHER" id="PTHR32089">
    <property type="entry name" value="METHYL-ACCEPTING CHEMOTAXIS PROTEIN MCPB"/>
    <property type="match status" value="1"/>
</dbReference>
<dbReference type="InterPro" id="IPR003660">
    <property type="entry name" value="HAMP_dom"/>
</dbReference>
<dbReference type="Proteomes" id="UP000031637">
    <property type="component" value="Chromosome"/>
</dbReference>
<dbReference type="GO" id="GO:0006935">
    <property type="term" value="P:chemotaxis"/>
    <property type="evidence" value="ECO:0007669"/>
    <property type="project" value="InterPro"/>
</dbReference>
<dbReference type="InterPro" id="IPR004090">
    <property type="entry name" value="Chemotax_Me-accpt_rcpt"/>
</dbReference>
<dbReference type="CDD" id="cd06225">
    <property type="entry name" value="HAMP"/>
    <property type="match status" value="1"/>
</dbReference>
<evidence type="ECO:0000259" key="8">
    <source>
        <dbReference type="PROSITE" id="PS50111"/>
    </source>
</evidence>
<dbReference type="Pfam" id="PF12729">
    <property type="entry name" value="4HB_MCP_1"/>
    <property type="match status" value="1"/>
</dbReference>
<feature type="region of interest" description="Disordered" evidence="6">
    <location>
        <begin position="275"/>
        <end position="297"/>
    </location>
</feature>
<dbReference type="OrthoDB" id="5298972at2"/>
<evidence type="ECO:0000256" key="3">
    <source>
        <dbReference type="ARBA" id="ARBA00029447"/>
    </source>
</evidence>
<feature type="domain" description="HAMP" evidence="9">
    <location>
        <begin position="209"/>
        <end position="262"/>
    </location>
</feature>
<dbReference type="EMBL" id="AP012547">
    <property type="protein sequence ID" value="BAO30747.1"/>
    <property type="molecule type" value="Genomic_DNA"/>
</dbReference>
<reference evidence="10 11" key="1">
    <citation type="journal article" date="2014" name="Syst. Appl. Microbiol.">
        <title>Complete genomes of freshwater sulfur oxidizers Sulfuricella denitrificans skB26 and Sulfuritalea hydrogenivorans sk43H: genetic insights into the sulfur oxidation pathway of betaproteobacteria.</title>
        <authorList>
            <person name="Watanabe T."/>
            <person name="Kojima H."/>
            <person name="Fukui M."/>
        </authorList>
    </citation>
    <scope>NUCLEOTIDE SEQUENCE [LARGE SCALE GENOMIC DNA]</scope>
    <source>
        <strain evidence="10">DSM22779</strain>
    </source>
</reference>
<dbReference type="PANTHER" id="PTHR32089:SF112">
    <property type="entry name" value="LYSOZYME-LIKE PROTEIN-RELATED"/>
    <property type="match status" value="1"/>
</dbReference>
<keyword evidence="11" id="KW-1185">Reference proteome</keyword>
<dbReference type="CDD" id="cd11386">
    <property type="entry name" value="MCP_signal"/>
    <property type="match status" value="1"/>
</dbReference>
<protein>
    <submittedName>
        <fullName evidence="10">Putative methyl-accepting chemotaxis protein</fullName>
    </submittedName>
</protein>
<dbReference type="PRINTS" id="PR00260">
    <property type="entry name" value="CHEMTRNSDUCR"/>
</dbReference>
<dbReference type="InterPro" id="IPR004089">
    <property type="entry name" value="MCPsignal_dom"/>
</dbReference>
<dbReference type="GO" id="GO:0016020">
    <property type="term" value="C:membrane"/>
    <property type="evidence" value="ECO:0007669"/>
    <property type="project" value="UniProtKB-SubCell"/>
</dbReference>
<dbReference type="KEGG" id="shd:SUTH_02968"/>
<organism evidence="10 11">
    <name type="scientific">Sulfuritalea hydrogenivorans sk43H</name>
    <dbReference type="NCBI Taxonomy" id="1223802"/>
    <lineage>
        <taxon>Bacteria</taxon>
        <taxon>Pseudomonadati</taxon>
        <taxon>Pseudomonadota</taxon>
        <taxon>Betaproteobacteria</taxon>
        <taxon>Nitrosomonadales</taxon>
        <taxon>Sterolibacteriaceae</taxon>
        <taxon>Sulfuritalea</taxon>
    </lineage>
</organism>
<dbReference type="Pfam" id="PF00015">
    <property type="entry name" value="MCPsignal"/>
    <property type="match status" value="1"/>
</dbReference>
<dbReference type="SMART" id="SM00283">
    <property type="entry name" value="MA"/>
    <property type="match status" value="1"/>
</dbReference>
<comment type="subcellular location">
    <subcellularLocation>
        <location evidence="1">Membrane</location>
    </subcellularLocation>
</comment>
<keyword evidence="7" id="KW-0472">Membrane</keyword>
<sequence length="539" mass="56984">MNLLQRILIAPAISIVFMLVLSGVGFSSMRTLNNAVEEMTSTRSDHFRVATEVKTGALDTQARIYRLMTWAGSLDEKKIAADSKALVASADKFIADFNEWAVEPGLLDVEKQQAKQITELLVKYRKSVFTALDLLAIDVNTGMTGMQNADDNFKQLSQLTEELVKTEERLGKEAAERAAASYKQAMMVSIAALLAAVAISLGFGVVLARSIAGRVGKATAVAERIAEGDLTSSIPANTDRDELGQLIAALQGMQNSLREVIGAIAGSAQELHGSAKGMSTAAEGIRHSSSQQSDSVSSTAAAVEQLTVSIAQVADNADQARGIAEQTARIAQSGKQLVDGAAAEIGKIADSVTTTSHSIHELQTSSQQISQIANVIREIADQTNLLALNAAIEAARAGEQGRGFAVVADEVRKLAERTGQSTNEIKTMIDAIQAQTNTAVSQMGQASEQVEIGVKMIKELQAPLEELQGCSSAAVASLVELSHATKEQTNASTQIAQNVERIAQMGEENNAAATNSHGLAQGLNGMANALQSLVGRFRR</sequence>
<evidence type="ECO:0000256" key="2">
    <source>
        <dbReference type="ARBA" id="ARBA00023224"/>
    </source>
</evidence>
<dbReference type="RefSeq" id="WP_084207435.1">
    <property type="nucleotide sequence ID" value="NZ_AP012547.1"/>
</dbReference>
<evidence type="ECO:0000256" key="7">
    <source>
        <dbReference type="SAM" id="Phobius"/>
    </source>
</evidence>
<gene>
    <name evidence="10" type="ORF">SUTH_02968</name>
</gene>
<dbReference type="InterPro" id="IPR024478">
    <property type="entry name" value="HlyB_4HB_MCP"/>
</dbReference>
<evidence type="ECO:0000256" key="1">
    <source>
        <dbReference type="ARBA" id="ARBA00004370"/>
    </source>
</evidence>
<keyword evidence="7" id="KW-0812">Transmembrane</keyword>
<dbReference type="HOGENOM" id="CLU_000445_107_27_4"/>
<feature type="domain" description="Methyl-accepting transducer" evidence="8">
    <location>
        <begin position="267"/>
        <end position="503"/>
    </location>
</feature>
<evidence type="ECO:0000259" key="9">
    <source>
        <dbReference type="PROSITE" id="PS50885"/>
    </source>
</evidence>
<dbReference type="FunFam" id="1.10.287.950:FF:000001">
    <property type="entry name" value="Methyl-accepting chemotaxis sensory transducer"/>
    <property type="match status" value="1"/>
</dbReference>
<evidence type="ECO:0000313" key="11">
    <source>
        <dbReference type="Proteomes" id="UP000031637"/>
    </source>
</evidence>
<evidence type="ECO:0000256" key="5">
    <source>
        <dbReference type="SAM" id="Coils"/>
    </source>
</evidence>
<dbReference type="GO" id="GO:0007165">
    <property type="term" value="P:signal transduction"/>
    <property type="evidence" value="ECO:0007669"/>
    <property type="project" value="UniProtKB-KW"/>
</dbReference>
<feature type="coiled-coil region" evidence="5">
    <location>
        <begin position="149"/>
        <end position="176"/>
    </location>
</feature>
<dbReference type="Pfam" id="PF00672">
    <property type="entry name" value="HAMP"/>
    <property type="match status" value="1"/>
</dbReference>
<comment type="similarity">
    <text evidence="3">Belongs to the methyl-accepting chemotaxis (MCP) protein family.</text>
</comment>
<proteinExistence type="inferred from homology"/>
<accession>W0SIN3</accession>